<dbReference type="InterPro" id="IPR013446">
    <property type="entry name" value="G1P_cyt_trans-like"/>
</dbReference>
<dbReference type="InterPro" id="IPR046981">
    <property type="entry name" value="G1P_cyt_trans"/>
</dbReference>
<dbReference type="PANTHER" id="PTHR47183">
    <property type="entry name" value="GLUCOSE-1-PHOSPHATE CYTIDYLYLTRANSFERASE-RELATED"/>
    <property type="match status" value="1"/>
</dbReference>
<evidence type="ECO:0000259" key="1">
    <source>
        <dbReference type="Pfam" id="PF00483"/>
    </source>
</evidence>
<dbReference type="GO" id="GO:0047343">
    <property type="term" value="F:glucose-1-phosphate cytidylyltransferase activity"/>
    <property type="evidence" value="ECO:0007669"/>
    <property type="project" value="InterPro"/>
</dbReference>
<dbReference type="NCBIfam" id="TIGR02623">
    <property type="entry name" value="G1P_cyt_trans"/>
    <property type="match status" value="1"/>
</dbReference>
<name>A0A316DTW1_9BACT</name>
<sequence>MKVVILAGGLGTRLSEETSLKPKPMVEIGGKPILWHIMKIYEHHGFNDFIICLGYKGYTIKEYFINYFLHNSDITVELHNNKLDIHYSNSESFKVTLVDTGLTTNTAGRIQQIKKYVGEETFMLTYGDGVADVNIKELLHFHESHGKLATLTSVQLPGRFGNIETNQDGLVLKFQEKPEGDGTWINGGFFVLNAGIFNYVEGDMNDIQWEKKPLIEIANDGQLATYRHRGYWKCMDAMRDKIELEEEWNSENAKWKIWK</sequence>
<dbReference type="SUPFAM" id="SSF53448">
    <property type="entry name" value="Nucleotide-diphospho-sugar transferases"/>
    <property type="match status" value="1"/>
</dbReference>
<dbReference type="OrthoDB" id="9803871at2"/>
<keyword evidence="3" id="KW-1185">Reference proteome</keyword>
<dbReference type="InterPro" id="IPR005835">
    <property type="entry name" value="NTP_transferase_dom"/>
</dbReference>
<evidence type="ECO:0000313" key="2">
    <source>
        <dbReference type="EMBL" id="PWK21405.1"/>
    </source>
</evidence>
<gene>
    <name evidence="2" type="ORF">LV89_03698</name>
</gene>
<keyword evidence="2" id="KW-0808">Transferase</keyword>
<accession>A0A316DTW1</accession>
<reference evidence="2 3" key="1">
    <citation type="submission" date="2018-05" db="EMBL/GenBank/DDBJ databases">
        <title>Genomic Encyclopedia of Archaeal and Bacterial Type Strains, Phase II (KMG-II): from individual species to whole genera.</title>
        <authorList>
            <person name="Goeker M."/>
        </authorList>
    </citation>
    <scope>NUCLEOTIDE SEQUENCE [LARGE SCALE GENOMIC DNA]</scope>
    <source>
        <strain evidence="2 3">DSM 22214</strain>
    </source>
</reference>
<dbReference type="PANTHER" id="PTHR47183:SF1">
    <property type="entry name" value="GLUCOSE-1-PHOSPHATE CYTIDYLYLTRANSFERASE"/>
    <property type="match status" value="1"/>
</dbReference>
<evidence type="ECO:0000313" key="3">
    <source>
        <dbReference type="Proteomes" id="UP000245489"/>
    </source>
</evidence>
<feature type="domain" description="Nucleotidyl transferase" evidence="1">
    <location>
        <begin position="2"/>
        <end position="211"/>
    </location>
</feature>
<dbReference type="RefSeq" id="WP_109744382.1">
    <property type="nucleotide sequence ID" value="NZ_QGGO01000024.1"/>
</dbReference>
<dbReference type="CDD" id="cd02524">
    <property type="entry name" value="G1P_cytidylyltransferase"/>
    <property type="match status" value="1"/>
</dbReference>
<dbReference type="Proteomes" id="UP000245489">
    <property type="component" value="Unassembled WGS sequence"/>
</dbReference>
<dbReference type="Gene3D" id="3.90.550.10">
    <property type="entry name" value="Spore Coat Polysaccharide Biosynthesis Protein SpsA, Chain A"/>
    <property type="match status" value="1"/>
</dbReference>
<dbReference type="InterPro" id="IPR029044">
    <property type="entry name" value="Nucleotide-diphossugar_trans"/>
</dbReference>
<protein>
    <submittedName>
        <fullName evidence="2">Glucose-1-phosphate cytidylyltransferase</fullName>
    </submittedName>
</protein>
<organism evidence="2 3">
    <name type="scientific">Arcicella aurantiaca</name>
    <dbReference type="NCBI Taxonomy" id="591202"/>
    <lineage>
        <taxon>Bacteria</taxon>
        <taxon>Pseudomonadati</taxon>
        <taxon>Bacteroidota</taxon>
        <taxon>Cytophagia</taxon>
        <taxon>Cytophagales</taxon>
        <taxon>Flectobacillaceae</taxon>
        <taxon>Arcicella</taxon>
    </lineage>
</organism>
<dbReference type="GO" id="GO:0009243">
    <property type="term" value="P:O antigen biosynthetic process"/>
    <property type="evidence" value="ECO:0007669"/>
    <property type="project" value="InterPro"/>
</dbReference>
<proteinExistence type="predicted"/>
<keyword evidence="2" id="KW-0548">Nucleotidyltransferase</keyword>
<dbReference type="EMBL" id="QGGO01000024">
    <property type="protein sequence ID" value="PWK21405.1"/>
    <property type="molecule type" value="Genomic_DNA"/>
</dbReference>
<dbReference type="Pfam" id="PF00483">
    <property type="entry name" value="NTP_transferase"/>
    <property type="match status" value="1"/>
</dbReference>
<dbReference type="AlphaFoldDB" id="A0A316DTW1"/>
<comment type="caution">
    <text evidence="2">The sequence shown here is derived from an EMBL/GenBank/DDBJ whole genome shotgun (WGS) entry which is preliminary data.</text>
</comment>